<dbReference type="SUPFAM" id="SSF52540">
    <property type="entry name" value="P-loop containing nucleoside triphosphate hydrolases"/>
    <property type="match status" value="1"/>
</dbReference>
<dbReference type="EMBL" id="JBHSCW010000001">
    <property type="protein sequence ID" value="MFC4350072.1"/>
    <property type="molecule type" value="Genomic_DNA"/>
</dbReference>
<dbReference type="Gene3D" id="3.40.50.300">
    <property type="entry name" value="P-loop containing nucleotide triphosphate hydrolases"/>
    <property type="match status" value="1"/>
</dbReference>
<dbReference type="InterPro" id="IPR027417">
    <property type="entry name" value="P-loop_NTPase"/>
</dbReference>
<dbReference type="Pfam" id="PF09848">
    <property type="entry name" value="SLFN-g3_helicase"/>
    <property type="match status" value="1"/>
</dbReference>
<gene>
    <name evidence="2" type="ORF">ACFOW6_00805</name>
</gene>
<proteinExistence type="predicted"/>
<feature type="domain" description="Schlafen group 3-like DNA/RNA helicase" evidence="1">
    <location>
        <begin position="245"/>
        <end position="636"/>
    </location>
</feature>
<protein>
    <submittedName>
        <fullName evidence="2">DUF2075 domain-containing protein</fullName>
    </submittedName>
</protein>
<name>A0ABV8UFP7_9PROT</name>
<reference evidence="3" key="1">
    <citation type="journal article" date="2019" name="Int. J. Syst. Evol. Microbiol.">
        <title>The Global Catalogue of Microorganisms (GCM) 10K type strain sequencing project: providing services to taxonomists for standard genome sequencing and annotation.</title>
        <authorList>
            <consortium name="The Broad Institute Genomics Platform"/>
            <consortium name="The Broad Institute Genome Sequencing Center for Infectious Disease"/>
            <person name="Wu L."/>
            <person name="Ma J."/>
        </authorList>
    </citation>
    <scope>NUCLEOTIDE SEQUENCE [LARGE SCALE GENOMIC DNA]</scope>
    <source>
        <strain evidence="3">CECT 8472</strain>
    </source>
</reference>
<evidence type="ECO:0000259" key="1">
    <source>
        <dbReference type="Pfam" id="PF09848"/>
    </source>
</evidence>
<dbReference type="InterPro" id="IPR018647">
    <property type="entry name" value="SLFN_3-like_DNA/RNA_helicase"/>
</dbReference>
<organism evidence="2 3">
    <name type="scientific">Fodinicurvata halophila</name>
    <dbReference type="NCBI Taxonomy" id="1419723"/>
    <lineage>
        <taxon>Bacteria</taxon>
        <taxon>Pseudomonadati</taxon>
        <taxon>Pseudomonadota</taxon>
        <taxon>Alphaproteobacteria</taxon>
        <taxon>Rhodospirillales</taxon>
        <taxon>Rhodovibrionaceae</taxon>
        <taxon>Fodinicurvata</taxon>
    </lineage>
</organism>
<accession>A0ABV8UFP7</accession>
<evidence type="ECO:0000313" key="3">
    <source>
        <dbReference type="Proteomes" id="UP001595799"/>
    </source>
</evidence>
<keyword evidence="3" id="KW-1185">Reference proteome</keyword>
<evidence type="ECO:0000313" key="2">
    <source>
        <dbReference type="EMBL" id="MFC4350072.1"/>
    </source>
</evidence>
<dbReference type="RefSeq" id="WP_382420165.1">
    <property type="nucleotide sequence ID" value="NZ_JBHSCW010000001.1"/>
</dbReference>
<comment type="caution">
    <text evidence="2">The sequence shown here is derived from an EMBL/GenBank/DDBJ whole genome shotgun (WGS) entry which is preliminary data.</text>
</comment>
<sequence length="665" mass="76223">MKRYYYSNFIHNFFEESEESILGKLTQNHHFSLDIQQKYSWLFQIKNIKDQLNIFPYGKIFLEFSIPRMGKRVDAIFLYAGIIFVIEYKVGADTYDRHAIDQALDYALDLKNFHEYSHDRPIVPVVIATAAPKRDMRLNWYSDQVAIPLLSNGEDLKSVIRHAAENLNQASIRTYGFAEDKDDSLDEWSEGNYKPTPTIVEAAQALYQGHNVEEISRSDSGAINLGQTTRKLNEIIHKSRLNNQKAICFVTGVPGAGKTLAGLNISTQKEEGHEEHAVFLSGNGPLVTVLREALARDEVDRSKTSIEPIDKKTALKKVSTFIQNIHHFRDEGLRSQAPPVEHVVVFDEAQRAWNKPHAERFMKQKRGEASFNMSEPEFLINLMDRRDDWATIICLIGGGQEINTGEAGLIEWFEALQKHFPHWCIYHSGQLTHPDYSWGHNLSAKLLGLNSTAVEALHLAISVRSYRAEKLSEFVGAIIEGDATKARSLGQELPQYPMAVTRNLNKARQWLRNHARGTERLGLVASSGAIRLKPDGLHVKAKIDPANWFLNGKEDIRSSYYLEDVATEFDIQGLELDWAGVCWDADFRRVNDAWNYYDFRGTKWQNIKDDFRRTYLANAYRVLLTRARQGMVIYIPEGDFEDYTRLPEYYEETFTFLRSCGIKIL</sequence>
<dbReference type="Proteomes" id="UP001595799">
    <property type="component" value="Unassembled WGS sequence"/>
</dbReference>